<dbReference type="InterPro" id="IPR057006">
    <property type="entry name" value="Phage_TAC_19"/>
</dbReference>
<name>A0A1G9BW25_9STAP</name>
<evidence type="ECO:0000313" key="1">
    <source>
        <dbReference type="EMBL" id="SDK43583.1"/>
    </source>
</evidence>
<dbReference type="GO" id="GO:0005840">
    <property type="term" value="C:ribosome"/>
    <property type="evidence" value="ECO:0007669"/>
    <property type="project" value="InterPro"/>
</dbReference>
<dbReference type="GO" id="GO:0003735">
    <property type="term" value="F:structural constituent of ribosome"/>
    <property type="evidence" value="ECO:0007669"/>
    <property type="project" value="InterPro"/>
</dbReference>
<dbReference type="InterPro" id="IPR020592">
    <property type="entry name" value="Ribosomal_bS16_CS"/>
</dbReference>
<dbReference type="GO" id="GO:0006412">
    <property type="term" value="P:translation"/>
    <property type="evidence" value="ECO:0007669"/>
    <property type="project" value="InterPro"/>
</dbReference>
<dbReference type="PROSITE" id="PS00732">
    <property type="entry name" value="RIBOSOMAL_S16"/>
    <property type="match status" value="1"/>
</dbReference>
<proteinExistence type="predicted"/>
<sequence length="123" mass="14548">MAIELKLKRDGKHVTLKRPNTNVLELEEFEDFQDELGDIQGEYFDELQKDKTKAVSFFPYRKRIRNRQIEYIKELFEDHDAFSVEEFKTGIDSEKLDDVIVGIFKQISPSDYKEDKPEGKKKA</sequence>
<dbReference type="EMBL" id="FNFI01000008">
    <property type="protein sequence ID" value="SDK43583.1"/>
    <property type="molecule type" value="Genomic_DNA"/>
</dbReference>
<dbReference type="AlphaFoldDB" id="A0A1G9BW25"/>
<protein>
    <recommendedName>
        <fullName evidence="3">Phage protein</fullName>
    </recommendedName>
</protein>
<evidence type="ECO:0000313" key="2">
    <source>
        <dbReference type="Proteomes" id="UP000242700"/>
    </source>
</evidence>
<dbReference type="RefSeq" id="WP_092598529.1">
    <property type="nucleotide sequence ID" value="NZ_FNFI01000008.1"/>
</dbReference>
<evidence type="ECO:0008006" key="3">
    <source>
        <dbReference type="Google" id="ProtNLM"/>
    </source>
</evidence>
<dbReference type="Proteomes" id="UP000242700">
    <property type="component" value="Unassembled WGS sequence"/>
</dbReference>
<accession>A0A1G9BW25</accession>
<dbReference type="OrthoDB" id="9850208at2"/>
<reference evidence="2" key="1">
    <citation type="submission" date="2016-10" db="EMBL/GenBank/DDBJ databases">
        <authorList>
            <person name="Varghese N."/>
            <person name="Submissions S."/>
        </authorList>
    </citation>
    <scope>NUCLEOTIDE SEQUENCE [LARGE SCALE GENOMIC DNA]</scope>
    <source>
        <strain evidence="2">CGMCC 1.8911</strain>
    </source>
</reference>
<organism evidence="1 2">
    <name type="scientific">Jeotgalicoccus aerolatus</name>
    <dbReference type="NCBI Taxonomy" id="709510"/>
    <lineage>
        <taxon>Bacteria</taxon>
        <taxon>Bacillati</taxon>
        <taxon>Bacillota</taxon>
        <taxon>Bacilli</taxon>
        <taxon>Bacillales</taxon>
        <taxon>Staphylococcaceae</taxon>
        <taxon>Jeotgalicoccus</taxon>
    </lineage>
</organism>
<dbReference type="Pfam" id="PF23857">
    <property type="entry name" value="Phage_TAC_19"/>
    <property type="match status" value="1"/>
</dbReference>
<gene>
    <name evidence="1" type="ORF">SAMN05216187_108127</name>
</gene>
<dbReference type="STRING" id="586411.SAMN05216187_108127"/>